<reference evidence="5" key="1">
    <citation type="journal article" date="2014" name="Nat. Genet.">
        <title>A reference genome for common bean and genome-wide analysis of dual domestications.</title>
        <authorList>
            <person name="Schmutz J."/>
            <person name="McClean P.E."/>
            <person name="Mamidi S."/>
            <person name="Wu G.A."/>
            <person name="Cannon S.B."/>
            <person name="Grimwood J."/>
            <person name="Jenkins J."/>
            <person name="Shu S."/>
            <person name="Song Q."/>
            <person name="Chavarro C."/>
            <person name="Torres-Torres M."/>
            <person name="Geffroy V."/>
            <person name="Moghaddam S.M."/>
            <person name="Gao D."/>
            <person name="Abernathy B."/>
            <person name="Barry K."/>
            <person name="Blair M."/>
            <person name="Brick M.A."/>
            <person name="Chovatia M."/>
            <person name="Gepts P."/>
            <person name="Goodstein D.M."/>
            <person name="Gonzales M."/>
            <person name="Hellsten U."/>
            <person name="Hyten D.L."/>
            <person name="Jia G."/>
            <person name="Kelly J.D."/>
            <person name="Kudrna D."/>
            <person name="Lee R."/>
            <person name="Richard M.M."/>
            <person name="Miklas P.N."/>
            <person name="Osorno J.M."/>
            <person name="Rodrigues J."/>
            <person name="Thareau V."/>
            <person name="Urrea C.A."/>
            <person name="Wang M."/>
            <person name="Yu Y."/>
            <person name="Zhang M."/>
            <person name="Wing R.A."/>
            <person name="Cregan P.B."/>
            <person name="Rokhsar D.S."/>
            <person name="Jackson S.A."/>
        </authorList>
    </citation>
    <scope>NUCLEOTIDE SEQUENCE [LARGE SCALE GENOMIC DNA]</scope>
    <source>
        <strain evidence="5">cv. G19833</strain>
    </source>
</reference>
<dbReference type="GO" id="GO:0005886">
    <property type="term" value="C:plasma membrane"/>
    <property type="evidence" value="ECO:0007669"/>
    <property type="project" value="UniProtKB-SubCell"/>
</dbReference>
<evidence type="ECO:0000313" key="4">
    <source>
        <dbReference type="EMBL" id="ESW26751.1"/>
    </source>
</evidence>
<dbReference type="EMBL" id="CM002290">
    <property type="protein sequence ID" value="ESW26751.1"/>
    <property type="molecule type" value="Genomic_DNA"/>
</dbReference>
<keyword evidence="5" id="KW-1185">Reference proteome</keyword>
<dbReference type="AlphaFoldDB" id="V7CCZ1"/>
<keyword evidence="2" id="KW-1133">Transmembrane helix</keyword>
<dbReference type="Pfam" id="PF13962">
    <property type="entry name" value="PGG"/>
    <property type="match status" value="1"/>
</dbReference>
<accession>V7CCZ1</accession>
<dbReference type="OMA" id="FSEEHER"/>
<feature type="transmembrane region" description="Helical" evidence="2">
    <location>
        <begin position="681"/>
        <end position="702"/>
    </location>
</feature>
<protein>
    <recommendedName>
        <fullName evidence="3">PGG domain-containing protein</fullName>
    </recommendedName>
</protein>
<comment type="subcellular location">
    <subcellularLocation>
        <location evidence="1">Cell membrane</location>
        <topology evidence="1">Peripheral membrane protein</topology>
        <orientation evidence="1">Cytoplasmic side</orientation>
    </subcellularLocation>
</comment>
<feature type="transmembrane region" description="Helical" evidence="2">
    <location>
        <begin position="553"/>
        <end position="575"/>
    </location>
</feature>
<name>V7CCZ1_PHAVU</name>
<dbReference type="PANTHER" id="PTHR24177">
    <property type="entry name" value="CASKIN"/>
    <property type="match status" value="1"/>
</dbReference>
<keyword evidence="2" id="KW-0812">Transmembrane</keyword>
<dbReference type="eggNOG" id="KOG0504">
    <property type="taxonomic scope" value="Eukaryota"/>
</dbReference>
<feature type="transmembrane region" description="Helical" evidence="2">
    <location>
        <begin position="640"/>
        <end position="661"/>
    </location>
</feature>
<dbReference type="Proteomes" id="UP000000226">
    <property type="component" value="Chromosome 3"/>
</dbReference>
<dbReference type="InterPro" id="IPR026961">
    <property type="entry name" value="PGG_dom"/>
</dbReference>
<feature type="transmembrane region" description="Helical" evidence="2">
    <location>
        <begin position="595"/>
        <end position="620"/>
    </location>
</feature>
<sequence length="717" mass="81365">MSNTMTEGQSTLKPPYFNGRKYSEWKGRMRIFIQSVDFKLWLVIKNGPKIPTKIVDNEEVEKSEDEYDEEDMKNLELEAKAKNILYCGLNPDVFEIFSESPKSAKQIWDELERVMEMTGSPTPTEQLSNNTMAPNGQFNAPDGYFLEETRESLDKFLEYCVPLHKYGLEGNWTEAKVILGQDDRLKHAAITSGWGTLLHVAAGANHVHFVEELLQLLNDEHISLQDIKGNTAFCFAVACGNMPIVELLMKRNPHLPKIRGGGGHTPIKFALMQGKCYMAQFLYDKTKEVFDDLDTTSLFFTCVKTGNYHLALQMARDCEDLAWVRDENQDTALHLLALNQNPMDSCCQSPEIPNPIKINPGMNKLVIFQLVNHLWKTILRRKTLNEAIAIISEPFQLLFDAAEVGNFGFLSELISAHPSLIWEVDDKNQSIIHTAVSFRHASIFNLVQEIGSQKDIIVTYIVKENNPSFFLPKKKNNNLLHMAAKLAPTGQLELVSGAALQMCLEIIWFEEVKKIMPASYIIMENSDGLTAQDLFTKEHEELRKKGEVWMKRTAEFCILISTVIATAVFSAAINIPGGIDDETKKPKYMDQTSFLIFAISDAAAFISSSTAILIFLSILISRYAQYDFYKSLPLKLISGLMTLFLSITFMMVAFGSAFFITYTYSSRLIPDLIAVFVCPPLLLYIALQFSLWSDILYSTFYCRTLFRPSKRMIYTIM</sequence>
<dbReference type="Pfam" id="PF12796">
    <property type="entry name" value="Ank_2"/>
    <property type="match status" value="1"/>
</dbReference>
<dbReference type="SUPFAM" id="SSF48403">
    <property type="entry name" value="Ankyrin repeat"/>
    <property type="match status" value="1"/>
</dbReference>
<gene>
    <name evidence="4" type="ORF">PHAVU_003G145000g</name>
</gene>
<dbReference type="SUPFAM" id="SSF140860">
    <property type="entry name" value="Pseudo ankyrin repeat-like"/>
    <property type="match status" value="1"/>
</dbReference>
<dbReference type="SMART" id="SM00248">
    <property type="entry name" value="ANK"/>
    <property type="match status" value="4"/>
</dbReference>
<keyword evidence="2" id="KW-0472">Membrane</keyword>
<dbReference type="InterPro" id="IPR002110">
    <property type="entry name" value="Ankyrin_rpt"/>
</dbReference>
<dbReference type="InterPro" id="IPR036770">
    <property type="entry name" value="Ankyrin_rpt-contain_sf"/>
</dbReference>
<organism evidence="4 5">
    <name type="scientific">Phaseolus vulgaris</name>
    <name type="common">Kidney bean</name>
    <name type="synonym">French bean</name>
    <dbReference type="NCBI Taxonomy" id="3885"/>
    <lineage>
        <taxon>Eukaryota</taxon>
        <taxon>Viridiplantae</taxon>
        <taxon>Streptophyta</taxon>
        <taxon>Embryophyta</taxon>
        <taxon>Tracheophyta</taxon>
        <taxon>Spermatophyta</taxon>
        <taxon>Magnoliopsida</taxon>
        <taxon>eudicotyledons</taxon>
        <taxon>Gunneridae</taxon>
        <taxon>Pentapetalae</taxon>
        <taxon>rosids</taxon>
        <taxon>fabids</taxon>
        <taxon>Fabales</taxon>
        <taxon>Fabaceae</taxon>
        <taxon>Papilionoideae</taxon>
        <taxon>50 kb inversion clade</taxon>
        <taxon>NPAAA clade</taxon>
        <taxon>indigoferoid/millettioid clade</taxon>
        <taxon>Phaseoleae</taxon>
        <taxon>Phaseolus</taxon>
    </lineage>
</organism>
<feature type="domain" description="PGG" evidence="3">
    <location>
        <begin position="549"/>
        <end position="660"/>
    </location>
</feature>
<evidence type="ECO:0000256" key="2">
    <source>
        <dbReference type="SAM" id="Phobius"/>
    </source>
</evidence>
<evidence type="ECO:0000313" key="5">
    <source>
        <dbReference type="Proteomes" id="UP000000226"/>
    </source>
</evidence>
<dbReference type="SMR" id="V7CCZ1"/>
<proteinExistence type="predicted"/>
<evidence type="ECO:0000259" key="3">
    <source>
        <dbReference type="Pfam" id="PF13962"/>
    </source>
</evidence>
<dbReference type="PANTHER" id="PTHR24177:SF437">
    <property type="entry name" value="ANKYRIN REPEAT PROTEIN"/>
    <property type="match status" value="1"/>
</dbReference>
<evidence type="ECO:0000256" key="1">
    <source>
        <dbReference type="ARBA" id="ARBA00004413"/>
    </source>
</evidence>
<dbReference type="Gramene" id="ESW26751">
    <property type="protein sequence ID" value="ESW26751"/>
    <property type="gene ID" value="PHAVU_003G145000g"/>
</dbReference>
<dbReference type="STRING" id="3885.V7CCZ1"/>
<dbReference type="OrthoDB" id="1921232at2759"/>
<dbReference type="Gene3D" id="1.25.40.20">
    <property type="entry name" value="Ankyrin repeat-containing domain"/>
    <property type="match status" value="2"/>
</dbReference>